<proteinExistence type="predicted"/>
<evidence type="ECO:0000313" key="3">
    <source>
        <dbReference type="Proteomes" id="UP000054270"/>
    </source>
</evidence>
<feature type="region of interest" description="Disordered" evidence="1">
    <location>
        <begin position="1"/>
        <end position="45"/>
    </location>
</feature>
<protein>
    <submittedName>
        <fullName evidence="2">Uncharacterized protein</fullName>
    </submittedName>
</protein>
<organism evidence="2 3">
    <name type="scientific">Hypholoma sublateritium (strain FD-334 SS-4)</name>
    <dbReference type="NCBI Taxonomy" id="945553"/>
    <lineage>
        <taxon>Eukaryota</taxon>
        <taxon>Fungi</taxon>
        <taxon>Dikarya</taxon>
        <taxon>Basidiomycota</taxon>
        <taxon>Agaricomycotina</taxon>
        <taxon>Agaricomycetes</taxon>
        <taxon>Agaricomycetidae</taxon>
        <taxon>Agaricales</taxon>
        <taxon>Agaricineae</taxon>
        <taxon>Strophariaceae</taxon>
        <taxon>Hypholoma</taxon>
    </lineage>
</organism>
<evidence type="ECO:0000256" key="1">
    <source>
        <dbReference type="SAM" id="MobiDB-lite"/>
    </source>
</evidence>
<gene>
    <name evidence="2" type="ORF">HYPSUDRAFT_209700</name>
</gene>
<accession>A0A0D2N227</accession>
<sequence>MQTEFSPLPSESPGDMGGYGATPDPEDPESSDDEGGGEAPADPFVVESMPHPVVLRGAAASWGDRQLSYSAAHISIQQIANWITAEGASSAVATESGDPYTLQAAVGAFCRAANAVPWANPVPVVAPSPAPMDTGDDGPPTPTPKRSAAPLGVAGRTQKPRAVPLGPARPLKAPHPDPMGLGGGDVHMSATTSVPVTTPTAGPQKLQPHPQPRKPLIPHQPPPLNLATKPHKSYAKAVAKAVVAPERVLLEFTDGLVLSSVGGGLLGIYEYLNKQLGIEKFTTRLLSARVTYKGNGY</sequence>
<dbReference type="Proteomes" id="UP000054270">
    <property type="component" value="Unassembled WGS sequence"/>
</dbReference>
<evidence type="ECO:0000313" key="2">
    <source>
        <dbReference type="EMBL" id="KJA13259.1"/>
    </source>
</evidence>
<feature type="region of interest" description="Disordered" evidence="1">
    <location>
        <begin position="127"/>
        <end position="211"/>
    </location>
</feature>
<keyword evidence="3" id="KW-1185">Reference proteome</keyword>
<dbReference type="EMBL" id="KN817763">
    <property type="protein sequence ID" value="KJA13259.1"/>
    <property type="molecule type" value="Genomic_DNA"/>
</dbReference>
<feature type="compositionally biased region" description="Low complexity" evidence="1">
    <location>
        <begin position="189"/>
        <end position="201"/>
    </location>
</feature>
<name>A0A0D2N227_HYPSF</name>
<dbReference type="AlphaFoldDB" id="A0A0D2N227"/>
<reference evidence="3" key="1">
    <citation type="submission" date="2014-04" db="EMBL/GenBank/DDBJ databases">
        <title>Evolutionary Origins and Diversification of the Mycorrhizal Mutualists.</title>
        <authorList>
            <consortium name="DOE Joint Genome Institute"/>
            <consortium name="Mycorrhizal Genomics Consortium"/>
            <person name="Kohler A."/>
            <person name="Kuo A."/>
            <person name="Nagy L.G."/>
            <person name="Floudas D."/>
            <person name="Copeland A."/>
            <person name="Barry K.W."/>
            <person name="Cichocki N."/>
            <person name="Veneault-Fourrey C."/>
            <person name="LaButti K."/>
            <person name="Lindquist E.A."/>
            <person name="Lipzen A."/>
            <person name="Lundell T."/>
            <person name="Morin E."/>
            <person name="Murat C."/>
            <person name="Riley R."/>
            <person name="Ohm R."/>
            <person name="Sun H."/>
            <person name="Tunlid A."/>
            <person name="Henrissat B."/>
            <person name="Grigoriev I.V."/>
            <person name="Hibbett D.S."/>
            <person name="Martin F."/>
        </authorList>
    </citation>
    <scope>NUCLEOTIDE SEQUENCE [LARGE SCALE GENOMIC DNA]</scope>
    <source>
        <strain evidence="3">FD-334 SS-4</strain>
    </source>
</reference>
<feature type="compositionally biased region" description="Acidic residues" evidence="1">
    <location>
        <begin position="24"/>
        <end position="36"/>
    </location>
</feature>